<feature type="region of interest" description="Disordered" evidence="2">
    <location>
        <begin position="1568"/>
        <end position="1602"/>
    </location>
</feature>
<reference evidence="4" key="1">
    <citation type="submission" date="2021-01" db="EMBL/GenBank/DDBJ databases">
        <authorList>
            <person name="Corre E."/>
            <person name="Pelletier E."/>
            <person name="Niang G."/>
            <person name="Scheremetjew M."/>
            <person name="Finn R."/>
            <person name="Kale V."/>
            <person name="Holt S."/>
            <person name="Cochrane G."/>
            <person name="Meng A."/>
            <person name="Brown T."/>
            <person name="Cohen L."/>
        </authorList>
    </citation>
    <scope>NUCLEOTIDE SEQUENCE</scope>
    <source>
        <strain evidence="4">CCMP1243</strain>
    </source>
</reference>
<dbReference type="InterPro" id="IPR011990">
    <property type="entry name" value="TPR-like_helical_dom_sf"/>
</dbReference>
<dbReference type="EMBL" id="HBHJ01016333">
    <property type="protein sequence ID" value="CAD9688748.1"/>
    <property type="molecule type" value="Transcribed_RNA"/>
</dbReference>
<dbReference type="Pfam" id="PF13236">
    <property type="entry name" value="CLU"/>
    <property type="match status" value="1"/>
</dbReference>
<dbReference type="PANTHER" id="PTHR12601">
    <property type="entry name" value="EUKARYOTIC TRANSLATION INITIATION FACTOR 3 SUBUNIT EIF-3"/>
    <property type="match status" value="1"/>
</dbReference>
<dbReference type="InterPro" id="IPR027523">
    <property type="entry name" value="CLU_prot"/>
</dbReference>
<sequence length="1602" mass="172981">MGDGGVSDTAPPSGPSAADAGGAEAQGGVAPVSSYRLRIVSPEGAEVWLDGISPSESVQGIRRTLSEHPATALFTCYSLVLDGQGEVVVLADVMELAEYEPSGLQDGSTIHMVRSNYDLRSARQHVKRLRELFKQPPAAPPSAAAQPSTQEGPSGGKDEAASSGTAAAGGGDGEPVAANGVKAEAGAAAPASPAEGGSEAANGEPAPAKPPTEAEQLERQRLFLEARNRVEKQRAAVIKAVSSRMPIVDHVDPETLPSFAEIDQLQRVPSKDEDPDAKFHFAFGLSSSCGLEEFYPKVLGPAALELPDRKQPILVAAPASAEEEMTPKALPESKLASHPEDVPFVRCIRNSVWNPPPPERRLMGDLMYLQVVTLEDGEDNTFEVTATTKGWYVNGSTSQGMMDLFDDASVAPVESENSGKATGKSKKKGRSQPQPGGRHQPVFDPNPRMVKGKPMAAQELHGVLCQLSPTFKKNWVLALERATERARMHDTPVELIALAVAENQADVAIISPPWCVPDTAGAVLPPSPAHREHPGVEEELLHRRRRHGGGAEENQQGAPRREPGWKPDLHRAEEELSANLLWGMDDRGALRDWNEEYQSVHDFPARNMNEKVQRAKLVYKTWLDFQEAATQGASAIAAGHVTPINPTEPSRNHVYVFNNMFFSYAVDSKDGYKVFKGDEAAAKSARHDLRNISLIDRLQRAAVEPPSDQPEDAAEVSPPAVVPPGHRLCTLATTLVDLPCAGRRIVAQSIVPGILQSENLSKLVYGAIEHGHEYKADPDMVTLVGAVTDKFNIAPREIEAVPLKKEDGPPGPEKAAAATEEDGGTEPGPVTVCGAVEMKGIVGSDGRKYVLDVVRLSPRDANWVPERLGGTGVWEAVGGQDLPDDAFVALLRPELVHRWYTYQEQLQAKRKAASSEADAAGKAPEEVDEPDLEKLNVNVFLPFKCSTDPATAAVDEERVRKVSKFLWEKILPAITKHVRSGSLVPMDGSVLVELLHSYGVNLRYLGRLAALAKAEEDADIKEIAAGTMPGSVFPLFWRRALELEMVARASRYVLSDLLDGQDDVRRAPAAALTAFLNALLGSGGDESPSATQEPDEGAKEAGASGSAQLSKRRKKRGHHKHHRPAEAGAVLDLLGFAHGSISVSHEELWQSIRTQVYRRYWYSLEFWGAEGGAQEQAAFKTSLLRRVCQRLGLRIKAKSYNWALSKPFALGDVTDALPVAKSLGGNAPPGWSTVSLGWLAGNKTMIKDLAADPLAPLPCSNGSGFAAGGHPSSLVPCPLADVDELLTIAQLHMTTKNYAAVFQLAQEAFLFAQVVCGQTHRAVALCLSLMASALHHLREFGLAVQHQGRALATFQTISGFDSPDTVAASTQLASHHMQLGVDSLWRAARLTAASAYLYELVGGPLHPDVQTAYGKLGNFFSELSNEQHPGNGRVALLCFQDSVRRDAWQRYWYTTRAASLPNSTPAQQGVAATVPVLLAEAGTSPSSPRDQQRALELLLQAQTFHNMAILHFNTTANFKEALLHEKKAFSIYRTVLGEENKNTKQSALYLKKFTEQAVAESTKLREIQRNISNGGFAPSAEEEPRAARHSRHRGKGRAKGKR</sequence>
<dbReference type="GO" id="GO:0005737">
    <property type="term" value="C:cytoplasm"/>
    <property type="evidence" value="ECO:0007669"/>
    <property type="project" value="TreeGrafter"/>
</dbReference>
<feature type="region of interest" description="Disordered" evidence="2">
    <location>
        <begin position="802"/>
        <end position="829"/>
    </location>
</feature>
<gene>
    <name evidence="4" type="ORF">RMAR1173_LOCUS10874</name>
</gene>
<dbReference type="Pfam" id="PF15044">
    <property type="entry name" value="CLU_N"/>
    <property type="match status" value="1"/>
</dbReference>
<feature type="compositionally biased region" description="Low complexity" evidence="2">
    <location>
        <begin position="174"/>
        <end position="214"/>
    </location>
</feature>
<feature type="compositionally biased region" description="Basic residues" evidence="2">
    <location>
        <begin position="1110"/>
        <end position="1123"/>
    </location>
</feature>
<dbReference type="InterPro" id="IPR028275">
    <property type="entry name" value="CLU_N"/>
</dbReference>
<keyword evidence="1" id="KW-0963">Cytoplasm</keyword>
<proteinExistence type="predicted"/>
<dbReference type="Gene3D" id="1.25.40.10">
    <property type="entry name" value="Tetratricopeptide repeat domain"/>
    <property type="match status" value="1"/>
</dbReference>
<feature type="region of interest" description="Disordered" evidence="2">
    <location>
        <begin position="411"/>
        <end position="450"/>
    </location>
</feature>
<evidence type="ECO:0000313" key="4">
    <source>
        <dbReference type="EMBL" id="CAD9688748.1"/>
    </source>
</evidence>
<dbReference type="InterPro" id="IPR025697">
    <property type="entry name" value="CLU_dom"/>
</dbReference>
<evidence type="ECO:0000259" key="3">
    <source>
        <dbReference type="PROSITE" id="PS51823"/>
    </source>
</evidence>
<dbReference type="PANTHER" id="PTHR12601:SF6">
    <property type="entry name" value="CLUSTERED MITOCHONDRIA PROTEIN HOMOLOG"/>
    <property type="match status" value="1"/>
</dbReference>
<dbReference type="InterPro" id="IPR023231">
    <property type="entry name" value="GSKIP_dom_sf"/>
</dbReference>
<dbReference type="CDD" id="cd15466">
    <property type="entry name" value="CLU-central"/>
    <property type="match status" value="1"/>
</dbReference>
<accession>A0A7S2S3S6</accession>
<evidence type="ECO:0000256" key="1">
    <source>
        <dbReference type="ARBA" id="ARBA00022490"/>
    </source>
</evidence>
<protein>
    <recommendedName>
        <fullName evidence="3">Clu domain-containing protein</fullName>
    </recommendedName>
</protein>
<dbReference type="SUPFAM" id="SSF103107">
    <property type="entry name" value="Hypothetical protein c14orf129, hspc210"/>
    <property type="match status" value="1"/>
</dbReference>
<dbReference type="Pfam" id="PF12807">
    <property type="entry name" value="eIF3_p135"/>
    <property type="match status" value="1"/>
</dbReference>
<feature type="compositionally biased region" description="Basic residues" evidence="2">
    <location>
        <begin position="1587"/>
        <end position="1602"/>
    </location>
</feature>
<feature type="compositionally biased region" description="Low complexity" evidence="2">
    <location>
        <begin position="15"/>
        <end position="25"/>
    </location>
</feature>
<feature type="domain" description="Clu" evidence="3">
    <location>
        <begin position="571"/>
        <end position="864"/>
    </location>
</feature>
<organism evidence="4">
    <name type="scientific">Rhizochromulina marina</name>
    <dbReference type="NCBI Taxonomy" id="1034831"/>
    <lineage>
        <taxon>Eukaryota</taxon>
        <taxon>Sar</taxon>
        <taxon>Stramenopiles</taxon>
        <taxon>Ochrophyta</taxon>
        <taxon>Dictyochophyceae</taxon>
        <taxon>Rhizochromulinales</taxon>
        <taxon>Rhizochromulina</taxon>
    </lineage>
</organism>
<feature type="region of interest" description="Disordered" evidence="2">
    <location>
        <begin position="135"/>
        <end position="216"/>
    </location>
</feature>
<dbReference type="Pfam" id="PF13374">
    <property type="entry name" value="TPR_10"/>
    <property type="match status" value="1"/>
</dbReference>
<feature type="region of interest" description="Disordered" evidence="2">
    <location>
        <begin position="1083"/>
        <end position="1124"/>
    </location>
</feature>
<dbReference type="PROSITE" id="PS51823">
    <property type="entry name" value="CLU"/>
    <property type="match status" value="1"/>
</dbReference>
<name>A0A7S2S3S6_9STRA</name>
<feature type="region of interest" description="Disordered" evidence="2">
    <location>
        <begin position="541"/>
        <end position="567"/>
    </location>
</feature>
<evidence type="ECO:0000256" key="2">
    <source>
        <dbReference type="SAM" id="MobiDB-lite"/>
    </source>
</evidence>
<feature type="region of interest" description="Disordered" evidence="2">
    <location>
        <begin position="1"/>
        <end position="25"/>
    </location>
</feature>
<dbReference type="InterPro" id="IPR033646">
    <property type="entry name" value="CLU-central"/>
</dbReference>